<keyword evidence="9 17" id="KW-0418">Kinase</keyword>
<keyword evidence="12" id="KW-0902">Two-component regulatory system</keyword>
<evidence type="ECO:0000256" key="10">
    <source>
        <dbReference type="ARBA" id="ARBA00022840"/>
    </source>
</evidence>
<dbReference type="SMART" id="SM00304">
    <property type="entry name" value="HAMP"/>
    <property type="match status" value="1"/>
</dbReference>
<evidence type="ECO:0000313" key="18">
    <source>
        <dbReference type="Proteomes" id="UP000321419"/>
    </source>
</evidence>
<dbReference type="EMBL" id="BJUM01000005">
    <property type="protein sequence ID" value="GEK53743.1"/>
    <property type="molecule type" value="Genomic_DNA"/>
</dbReference>
<dbReference type="PROSITE" id="PS50885">
    <property type="entry name" value="HAMP"/>
    <property type="match status" value="1"/>
</dbReference>
<name>A0A510XRT5_9GAMM</name>
<sequence length="471" mass="52154">MSSSKVNKSTYFAWLKRPQHYLFFKIFVWFWLTITGTVAALIFLSNITAINAVSTEPLRGPMKKNLIYTAKSIERSATKHKRTLVDVLSHPRLSKRKILFLGATQPEDALSNKEIPAEIDLSLLSFSQNMAAQVIFTEKYQAFGPINITVPEGSFYLYEIDINHQPPLIMRFKLMPNWMKILVAIFASLILSFIFSRNLIAPINSLKKAAIKLSSGDLSARVAIPANRKDELGVLGRDFNSMANQLEQLISAQKRLLADISHELRSPLTRLKMATGLAQMQANEASQSYLLRIEKEANQLDKMIADVLQVSRLEAKSQTLALQKQSLKGIVDHVINDAQFEAKQNTKTLKVSGSADVMINCDESLIASALENLLRNAIKYAQNEISFSVNYNKAIHIEICDDGPGVPADQLSKLCEPFFRQSDARDRVSGGTGLGLAIAKNAIIAHGGNLALSNKVKGGLCANITLPIIKE</sequence>
<dbReference type="Gene3D" id="3.30.565.10">
    <property type="entry name" value="Histidine kinase-like ATPase, C-terminal domain"/>
    <property type="match status" value="1"/>
</dbReference>
<dbReference type="InterPro" id="IPR005467">
    <property type="entry name" value="His_kinase_dom"/>
</dbReference>
<dbReference type="GO" id="GO:0000155">
    <property type="term" value="F:phosphorelay sensor kinase activity"/>
    <property type="evidence" value="ECO:0007669"/>
    <property type="project" value="InterPro"/>
</dbReference>
<dbReference type="InterPro" id="IPR036890">
    <property type="entry name" value="HATPase_C_sf"/>
</dbReference>
<dbReference type="InterPro" id="IPR003661">
    <property type="entry name" value="HisK_dim/P_dom"/>
</dbReference>
<evidence type="ECO:0000259" key="15">
    <source>
        <dbReference type="PROSITE" id="PS50109"/>
    </source>
</evidence>
<dbReference type="PANTHER" id="PTHR45528">
    <property type="entry name" value="SENSOR HISTIDINE KINASE CPXA"/>
    <property type="match status" value="1"/>
</dbReference>
<keyword evidence="11 14" id="KW-1133">Transmembrane helix</keyword>
<dbReference type="SUPFAM" id="SSF47384">
    <property type="entry name" value="Homodimeric domain of signal transducing histidine kinase"/>
    <property type="match status" value="1"/>
</dbReference>
<dbReference type="InterPro" id="IPR003594">
    <property type="entry name" value="HATPase_dom"/>
</dbReference>
<proteinExistence type="predicted"/>
<dbReference type="Pfam" id="PF02518">
    <property type="entry name" value="HATPase_c"/>
    <property type="match status" value="1"/>
</dbReference>
<evidence type="ECO:0000256" key="3">
    <source>
        <dbReference type="ARBA" id="ARBA00012438"/>
    </source>
</evidence>
<dbReference type="CDD" id="cd06225">
    <property type="entry name" value="HAMP"/>
    <property type="match status" value="1"/>
</dbReference>
<evidence type="ECO:0000256" key="6">
    <source>
        <dbReference type="ARBA" id="ARBA00022679"/>
    </source>
</evidence>
<keyword evidence="7 14" id="KW-0812">Transmembrane</keyword>
<evidence type="ECO:0000256" key="13">
    <source>
        <dbReference type="ARBA" id="ARBA00023136"/>
    </source>
</evidence>
<protein>
    <recommendedName>
        <fullName evidence="3">histidine kinase</fullName>
        <ecNumber evidence="3">2.7.13.3</ecNumber>
    </recommendedName>
</protein>
<evidence type="ECO:0000256" key="7">
    <source>
        <dbReference type="ARBA" id="ARBA00022692"/>
    </source>
</evidence>
<comment type="catalytic activity">
    <reaction evidence="1">
        <text>ATP + protein L-histidine = ADP + protein N-phospho-L-histidine.</text>
        <dbReference type="EC" id="2.7.13.3"/>
    </reaction>
</comment>
<evidence type="ECO:0000256" key="2">
    <source>
        <dbReference type="ARBA" id="ARBA00004651"/>
    </source>
</evidence>
<feature type="transmembrane region" description="Helical" evidence="14">
    <location>
        <begin position="178"/>
        <end position="195"/>
    </location>
</feature>
<keyword evidence="10" id="KW-0067">ATP-binding</keyword>
<dbReference type="SMART" id="SM00388">
    <property type="entry name" value="HisKA"/>
    <property type="match status" value="1"/>
</dbReference>
<dbReference type="Proteomes" id="UP000321419">
    <property type="component" value="Unassembled WGS sequence"/>
</dbReference>
<feature type="transmembrane region" description="Helical" evidence="14">
    <location>
        <begin position="20"/>
        <end position="44"/>
    </location>
</feature>
<comment type="subcellular location">
    <subcellularLocation>
        <location evidence="2">Cell membrane</location>
        <topology evidence="2">Multi-pass membrane protein</topology>
    </subcellularLocation>
</comment>
<dbReference type="Gene3D" id="6.10.340.10">
    <property type="match status" value="1"/>
</dbReference>
<evidence type="ECO:0000256" key="4">
    <source>
        <dbReference type="ARBA" id="ARBA00022475"/>
    </source>
</evidence>
<dbReference type="AlphaFoldDB" id="A0A510XRT5"/>
<dbReference type="SUPFAM" id="SSF158472">
    <property type="entry name" value="HAMP domain-like"/>
    <property type="match status" value="1"/>
</dbReference>
<dbReference type="Pfam" id="PF00672">
    <property type="entry name" value="HAMP"/>
    <property type="match status" value="1"/>
</dbReference>
<dbReference type="OrthoDB" id="9804645at2"/>
<reference evidence="17 18" key="1">
    <citation type="submission" date="2019-07" db="EMBL/GenBank/DDBJ databases">
        <title>Whole genome shotgun sequence of Pseudoalteromonas espejiana NBRC 102222.</title>
        <authorList>
            <person name="Hosoyama A."/>
            <person name="Uohara A."/>
            <person name="Ohji S."/>
            <person name="Ichikawa N."/>
        </authorList>
    </citation>
    <scope>NUCLEOTIDE SEQUENCE [LARGE SCALE GENOMIC DNA]</scope>
    <source>
        <strain evidence="17 18">NBRC 102222</strain>
    </source>
</reference>
<dbReference type="GO" id="GO:0005524">
    <property type="term" value="F:ATP binding"/>
    <property type="evidence" value="ECO:0007669"/>
    <property type="project" value="UniProtKB-KW"/>
</dbReference>
<evidence type="ECO:0000256" key="11">
    <source>
        <dbReference type="ARBA" id="ARBA00022989"/>
    </source>
</evidence>
<comment type="caution">
    <text evidence="17">The sequence shown here is derived from an EMBL/GenBank/DDBJ whole genome shotgun (WGS) entry which is preliminary data.</text>
</comment>
<organism evidence="17 18">
    <name type="scientific">Pseudoalteromonas espejiana</name>
    <dbReference type="NCBI Taxonomy" id="28107"/>
    <lineage>
        <taxon>Bacteria</taxon>
        <taxon>Pseudomonadati</taxon>
        <taxon>Pseudomonadota</taxon>
        <taxon>Gammaproteobacteria</taxon>
        <taxon>Alteromonadales</taxon>
        <taxon>Pseudoalteromonadaceae</taxon>
        <taxon>Pseudoalteromonas</taxon>
    </lineage>
</organism>
<keyword evidence="13 14" id="KW-0472">Membrane</keyword>
<keyword evidence="5" id="KW-0597">Phosphoprotein</keyword>
<evidence type="ECO:0000256" key="1">
    <source>
        <dbReference type="ARBA" id="ARBA00000085"/>
    </source>
</evidence>
<dbReference type="SMART" id="SM00387">
    <property type="entry name" value="HATPase_c"/>
    <property type="match status" value="1"/>
</dbReference>
<evidence type="ECO:0000256" key="12">
    <source>
        <dbReference type="ARBA" id="ARBA00023012"/>
    </source>
</evidence>
<dbReference type="PROSITE" id="PS50109">
    <property type="entry name" value="HIS_KIN"/>
    <property type="match status" value="1"/>
</dbReference>
<keyword evidence="6" id="KW-0808">Transferase</keyword>
<dbReference type="SUPFAM" id="SSF55874">
    <property type="entry name" value="ATPase domain of HSP90 chaperone/DNA topoisomerase II/histidine kinase"/>
    <property type="match status" value="1"/>
</dbReference>
<accession>A0A510XRT5</accession>
<feature type="domain" description="HAMP" evidence="16">
    <location>
        <begin position="197"/>
        <end position="251"/>
    </location>
</feature>
<evidence type="ECO:0000256" key="8">
    <source>
        <dbReference type="ARBA" id="ARBA00022741"/>
    </source>
</evidence>
<keyword evidence="18" id="KW-1185">Reference proteome</keyword>
<dbReference type="InterPro" id="IPR003660">
    <property type="entry name" value="HAMP_dom"/>
</dbReference>
<dbReference type="InterPro" id="IPR050398">
    <property type="entry name" value="HssS/ArlS-like"/>
</dbReference>
<keyword evidence="8" id="KW-0547">Nucleotide-binding</keyword>
<evidence type="ECO:0000256" key="14">
    <source>
        <dbReference type="SAM" id="Phobius"/>
    </source>
</evidence>
<dbReference type="EC" id="2.7.13.3" evidence="3"/>
<gene>
    <name evidence="17" type="primary">cpxA</name>
    <name evidence="17" type="ORF">PES01_05880</name>
</gene>
<dbReference type="InterPro" id="IPR036097">
    <property type="entry name" value="HisK_dim/P_sf"/>
</dbReference>
<evidence type="ECO:0000313" key="17">
    <source>
        <dbReference type="EMBL" id="GEK53743.1"/>
    </source>
</evidence>
<dbReference type="InterPro" id="IPR004358">
    <property type="entry name" value="Sig_transdc_His_kin-like_C"/>
</dbReference>
<dbReference type="RefSeq" id="WP_089348731.1">
    <property type="nucleotide sequence ID" value="NZ_BJUM01000005.1"/>
</dbReference>
<evidence type="ECO:0000259" key="16">
    <source>
        <dbReference type="PROSITE" id="PS50885"/>
    </source>
</evidence>
<dbReference type="PRINTS" id="PR00344">
    <property type="entry name" value="BCTRLSENSOR"/>
</dbReference>
<dbReference type="CDD" id="cd00082">
    <property type="entry name" value="HisKA"/>
    <property type="match status" value="1"/>
</dbReference>
<evidence type="ECO:0000256" key="9">
    <source>
        <dbReference type="ARBA" id="ARBA00022777"/>
    </source>
</evidence>
<dbReference type="GO" id="GO:0005886">
    <property type="term" value="C:plasma membrane"/>
    <property type="evidence" value="ECO:0007669"/>
    <property type="project" value="UniProtKB-SubCell"/>
</dbReference>
<keyword evidence="4" id="KW-1003">Cell membrane</keyword>
<dbReference type="Gene3D" id="1.10.287.130">
    <property type="match status" value="1"/>
</dbReference>
<dbReference type="PANTHER" id="PTHR45528:SF1">
    <property type="entry name" value="SENSOR HISTIDINE KINASE CPXA"/>
    <property type="match status" value="1"/>
</dbReference>
<feature type="domain" description="Histidine kinase" evidence="15">
    <location>
        <begin position="259"/>
        <end position="470"/>
    </location>
</feature>
<evidence type="ECO:0000256" key="5">
    <source>
        <dbReference type="ARBA" id="ARBA00022553"/>
    </source>
</evidence>
<dbReference type="Pfam" id="PF00512">
    <property type="entry name" value="HisKA"/>
    <property type="match status" value="1"/>
</dbReference>